<dbReference type="InterPro" id="IPR029036">
    <property type="entry name" value="P5CR_dimer"/>
</dbReference>
<evidence type="ECO:0000313" key="15">
    <source>
        <dbReference type="EMBL" id="KAA9003267.1"/>
    </source>
</evidence>
<dbReference type="PIRSF" id="PIRSF000193">
    <property type="entry name" value="Pyrrol-5-carb_rd"/>
    <property type="match status" value="1"/>
</dbReference>
<keyword evidence="7 8" id="KW-0560">Oxidoreductase</keyword>
<evidence type="ECO:0000256" key="8">
    <source>
        <dbReference type="HAMAP-Rule" id="MF_01925"/>
    </source>
</evidence>
<evidence type="ECO:0000256" key="4">
    <source>
        <dbReference type="ARBA" id="ARBA00022605"/>
    </source>
</evidence>
<dbReference type="UniPathway" id="UPA00098">
    <property type="reaction ID" value="UER00361"/>
</dbReference>
<sequence length="270" mass="28545">MTNKIGFIGCGNMGKAILLGLLSSQIVKARQIVGYDIRTEITDELARQHGVLTADGSAQLAQQCDIIFLAVKPDVIRTSLGEIAGVLKPRQILISIAAGITLDAISAVVGPDKKVVRVMPNTPALVREAICSLTPNQHVTPDEFSQVARLFSSIGRYERVPEYQIHAVTGVSGSAPAFVFMLIEAMADAAVAGGLPRKQAYQFAAQTVLGSAKMVLETGLHPGELKDNVCSPGGTTIEGVGVLEDKGFRAAVMQAVRASTHKSIRLSQGE</sequence>
<evidence type="ECO:0000256" key="3">
    <source>
        <dbReference type="ARBA" id="ARBA00022490"/>
    </source>
</evidence>
<comment type="function">
    <text evidence="8">Catalyzes the reduction of 1-pyrroline-5-carboxylate (PCA) to L-proline.</text>
</comment>
<dbReference type="EMBL" id="VYKJ01000001">
    <property type="protein sequence ID" value="KAA9002445.1"/>
    <property type="molecule type" value="Genomic_DNA"/>
</dbReference>
<feature type="domain" description="Pyrroline-5-carboxylate reductase catalytic N-terminal" evidence="12">
    <location>
        <begin position="4"/>
        <end position="99"/>
    </location>
</feature>
<dbReference type="SUPFAM" id="SSF51735">
    <property type="entry name" value="NAD(P)-binding Rossmann-fold domains"/>
    <property type="match status" value="1"/>
</dbReference>
<feature type="domain" description="Pyrroline-5-carboxylate reductase dimerisation" evidence="13">
    <location>
        <begin position="162"/>
        <end position="264"/>
    </location>
</feature>
<evidence type="ECO:0000256" key="9">
    <source>
        <dbReference type="NCBIfam" id="TIGR00112"/>
    </source>
</evidence>
<dbReference type="Gene3D" id="1.10.3730.10">
    <property type="entry name" value="ProC C-terminal domain-like"/>
    <property type="match status" value="1"/>
</dbReference>
<reference evidence="14 16" key="1">
    <citation type="submission" date="2019-09" db="EMBL/GenBank/DDBJ databases">
        <authorList>
            <person name="Li Y."/>
        </authorList>
    </citation>
    <scope>NUCLEOTIDE SEQUENCE [LARGE SCALE GENOMIC DNA]</scope>
    <source>
        <strain evidence="14 16">L3-3HA</strain>
    </source>
</reference>
<dbReference type="GO" id="GO:0055129">
    <property type="term" value="P:L-proline biosynthetic process"/>
    <property type="evidence" value="ECO:0007669"/>
    <property type="project" value="UniProtKB-UniRule"/>
</dbReference>
<dbReference type="Gene3D" id="3.40.50.720">
    <property type="entry name" value="NAD(P)-binding Rossmann-like Domain"/>
    <property type="match status" value="1"/>
</dbReference>
<dbReference type="PANTHER" id="PTHR11645">
    <property type="entry name" value="PYRROLINE-5-CARBOXYLATE REDUCTASE"/>
    <property type="match status" value="1"/>
</dbReference>
<organism evidence="14 16">
    <name type="scientific">Affinibrenneria salicis</name>
    <dbReference type="NCBI Taxonomy" id="2590031"/>
    <lineage>
        <taxon>Bacteria</taxon>
        <taxon>Pseudomonadati</taxon>
        <taxon>Pseudomonadota</taxon>
        <taxon>Gammaproteobacteria</taxon>
        <taxon>Enterobacterales</taxon>
        <taxon>Pectobacteriaceae</taxon>
        <taxon>Affinibrenneria</taxon>
    </lineage>
</organism>
<comment type="caution">
    <text evidence="14">The sequence shown here is derived from an EMBL/GenBank/DDBJ whole genome shotgun (WGS) entry which is preliminary data.</text>
</comment>
<dbReference type="OrthoDB" id="9805754at2"/>
<evidence type="ECO:0000256" key="1">
    <source>
        <dbReference type="ARBA" id="ARBA00004496"/>
    </source>
</evidence>
<dbReference type="InterPro" id="IPR053790">
    <property type="entry name" value="P5CR-like_CS"/>
</dbReference>
<keyword evidence="16" id="KW-1185">Reference proteome</keyword>
<keyword evidence="6 8" id="KW-0521">NADP</keyword>
<evidence type="ECO:0000313" key="14">
    <source>
        <dbReference type="EMBL" id="KAA9002445.1"/>
    </source>
</evidence>
<dbReference type="FunFam" id="3.40.50.720:FF:000190">
    <property type="entry name" value="Pyrroline-5-carboxylate reductase"/>
    <property type="match status" value="1"/>
</dbReference>
<comment type="subcellular location">
    <subcellularLocation>
        <location evidence="1 8">Cytoplasm</location>
    </subcellularLocation>
</comment>
<dbReference type="SUPFAM" id="SSF48179">
    <property type="entry name" value="6-phosphogluconate dehydrogenase C-terminal domain-like"/>
    <property type="match status" value="1"/>
</dbReference>
<dbReference type="Proteomes" id="UP000335415">
    <property type="component" value="Unassembled WGS sequence"/>
</dbReference>
<protein>
    <recommendedName>
        <fullName evidence="8 9">Pyrroline-5-carboxylate reductase</fullName>
        <shortName evidence="8">P5C reductase</shortName>
        <shortName evidence="8">P5CR</shortName>
        <ecNumber evidence="8 9">1.5.1.2</ecNumber>
    </recommendedName>
    <alternativeName>
        <fullName evidence="8">PCA reductase</fullName>
    </alternativeName>
</protein>
<evidence type="ECO:0000256" key="2">
    <source>
        <dbReference type="ARBA" id="ARBA00005525"/>
    </source>
</evidence>
<name>A0A5J5G725_9GAMM</name>
<evidence type="ECO:0000256" key="7">
    <source>
        <dbReference type="ARBA" id="ARBA00023002"/>
    </source>
</evidence>
<dbReference type="NCBIfam" id="TIGR00112">
    <property type="entry name" value="proC"/>
    <property type="match status" value="1"/>
</dbReference>
<feature type="binding site" evidence="10">
    <location>
        <begin position="70"/>
        <end position="73"/>
    </location>
    <ligand>
        <name>NADP(+)</name>
        <dbReference type="ChEBI" id="CHEBI:58349"/>
    </ligand>
</feature>
<feature type="binding site" evidence="10">
    <location>
        <begin position="8"/>
        <end position="13"/>
    </location>
    <ligand>
        <name>NADP(+)</name>
        <dbReference type="ChEBI" id="CHEBI:58349"/>
    </ligand>
</feature>
<dbReference type="InterPro" id="IPR036291">
    <property type="entry name" value="NAD(P)-bd_dom_sf"/>
</dbReference>
<gene>
    <name evidence="8 14" type="primary">proC</name>
    <name evidence="14" type="ORF">FJU30_00060</name>
    <name evidence="15" type="ORF">FJU30_04705</name>
</gene>
<proteinExistence type="inferred from homology"/>
<dbReference type="PROSITE" id="PS00521">
    <property type="entry name" value="P5CR"/>
    <property type="match status" value="1"/>
</dbReference>
<dbReference type="RefSeq" id="WP_150433416.1">
    <property type="nucleotide sequence ID" value="NZ_VYKJ01000001.1"/>
</dbReference>
<keyword evidence="3 8" id="KW-0963">Cytoplasm</keyword>
<dbReference type="Pfam" id="PF03807">
    <property type="entry name" value="F420_oxidored"/>
    <property type="match status" value="1"/>
</dbReference>
<accession>A0A5J5G725</accession>
<dbReference type="GO" id="GO:0005737">
    <property type="term" value="C:cytoplasm"/>
    <property type="evidence" value="ECO:0007669"/>
    <property type="project" value="UniProtKB-SubCell"/>
</dbReference>
<dbReference type="EMBL" id="VYKJ01000001">
    <property type="protein sequence ID" value="KAA9003267.1"/>
    <property type="molecule type" value="Genomic_DNA"/>
</dbReference>
<comment type="similarity">
    <text evidence="2 8 11">Belongs to the pyrroline-5-carboxylate reductase family.</text>
</comment>
<comment type="catalytic activity">
    <reaction evidence="8 11">
        <text>L-proline + NADP(+) = (S)-1-pyrroline-5-carboxylate + NADPH + 2 H(+)</text>
        <dbReference type="Rhea" id="RHEA:14109"/>
        <dbReference type="ChEBI" id="CHEBI:15378"/>
        <dbReference type="ChEBI" id="CHEBI:17388"/>
        <dbReference type="ChEBI" id="CHEBI:57783"/>
        <dbReference type="ChEBI" id="CHEBI:58349"/>
        <dbReference type="ChEBI" id="CHEBI:60039"/>
        <dbReference type="EC" id="1.5.1.2"/>
    </reaction>
</comment>
<evidence type="ECO:0000256" key="6">
    <source>
        <dbReference type="ARBA" id="ARBA00022857"/>
    </source>
</evidence>
<dbReference type="InterPro" id="IPR008927">
    <property type="entry name" value="6-PGluconate_DH-like_C_sf"/>
</dbReference>
<dbReference type="FunFam" id="1.10.3730.10:FF:000001">
    <property type="entry name" value="Pyrroline-5-carboxylate reductase"/>
    <property type="match status" value="1"/>
</dbReference>
<comment type="catalytic activity">
    <reaction evidence="8">
        <text>L-proline + NAD(+) = (S)-1-pyrroline-5-carboxylate + NADH + 2 H(+)</text>
        <dbReference type="Rhea" id="RHEA:14105"/>
        <dbReference type="ChEBI" id="CHEBI:15378"/>
        <dbReference type="ChEBI" id="CHEBI:17388"/>
        <dbReference type="ChEBI" id="CHEBI:57540"/>
        <dbReference type="ChEBI" id="CHEBI:57945"/>
        <dbReference type="ChEBI" id="CHEBI:60039"/>
        <dbReference type="EC" id="1.5.1.2"/>
    </reaction>
</comment>
<evidence type="ECO:0000256" key="11">
    <source>
        <dbReference type="RuleBase" id="RU003903"/>
    </source>
</evidence>
<keyword evidence="5 8" id="KW-0641">Proline biosynthesis</keyword>
<dbReference type="Pfam" id="PF14748">
    <property type="entry name" value="P5CR_dimer"/>
    <property type="match status" value="1"/>
</dbReference>
<keyword evidence="4 8" id="KW-0028">Amino-acid biosynthesis</keyword>
<evidence type="ECO:0000256" key="10">
    <source>
        <dbReference type="PIRSR" id="PIRSR000193-1"/>
    </source>
</evidence>
<evidence type="ECO:0000313" key="16">
    <source>
        <dbReference type="Proteomes" id="UP000335415"/>
    </source>
</evidence>
<dbReference type="HAMAP" id="MF_01925">
    <property type="entry name" value="P5C_reductase"/>
    <property type="match status" value="1"/>
</dbReference>
<evidence type="ECO:0000259" key="13">
    <source>
        <dbReference type="Pfam" id="PF14748"/>
    </source>
</evidence>
<dbReference type="AlphaFoldDB" id="A0A5J5G725"/>
<dbReference type="PANTHER" id="PTHR11645:SF0">
    <property type="entry name" value="PYRROLINE-5-CARBOXYLATE REDUCTASE 3"/>
    <property type="match status" value="1"/>
</dbReference>
<dbReference type="EC" id="1.5.1.2" evidence="8 9"/>
<comment type="pathway">
    <text evidence="8 11">Amino-acid biosynthesis; L-proline biosynthesis; L-proline from L-glutamate 5-semialdehyde: step 1/1.</text>
</comment>
<dbReference type="InterPro" id="IPR000304">
    <property type="entry name" value="Pyrroline-COOH_reductase"/>
</dbReference>
<evidence type="ECO:0000256" key="5">
    <source>
        <dbReference type="ARBA" id="ARBA00022650"/>
    </source>
</evidence>
<dbReference type="GO" id="GO:0004735">
    <property type="term" value="F:pyrroline-5-carboxylate reductase activity"/>
    <property type="evidence" value="ECO:0007669"/>
    <property type="project" value="UniProtKB-UniRule"/>
</dbReference>
<dbReference type="InterPro" id="IPR028939">
    <property type="entry name" value="P5C_Rdtase_cat_N"/>
</dbReference>
<evidence type="ECO:0000259" key="12">
    <source>
        <dbReference type="Pfam" id="PF03807"/>
    </source>
</evidence>